<reference evidence="7" key="1">
    <citation type="submission" date="2022-01" db="EMBL/GenBank/DDBJ databases">
        <authorList>
            <person name="King R."/>
        </authorList>
    </citation>
    <scope>NUCLEOTIDE SEQUENCE</scope>
</reference>
<dbReference type="InterPro" id="IPR038459">
    <property type="entry name" value="MT_TRM10-typ_sf"/>
</dbReference>
<evidence type="ECO:0000259" key="6">
    <source>
        <dbReference type="PROSITE" id="PS51675"/>
    </source>
</evidence>
<feature type="domain" description="SAM-dependent MTase TRM10-type" evidence="6">
    <location>
        <begin position="157"/>
        <end position="349"/>
    </location>
</feature>
<gene>
    <name evidence="7" type="ORF">PSYICH_LOCUS10766</name>
</gene>
<keyword evidence="3" id="KW-0808">Transferase</keyword>
<evidence type="ECO:0000256" key="2">
    <source>
        <dbReference type="ARBA" id="ARBA00022603"/>
    </source>
</evidence>
<keyword evidence="8" id="KW-1185">Reference proteome</keyword>
<protein>
    <recommendedName>
        <fullName evidence="1">tRNA (guanine(9)-N(1))-methyltransferase</fullName>
        <ecNumber evidence="1">2.1.1.221</ecNumber>
    </recommendedName>
</protein>
<evidence type="ECO:0000256" key="1">
    <source>
        <dbReference type="ARBA" id="ARBA00012797"/>
    </source>
</evidence>
<dbReference type="GO" id="GO:0000049">
    <property type="term" value="F:tRNA binding"/>
    <property type="evidence" value="ECO:0007669"/>
    <property type="project" value="TreeGrafter"/>
</dbReference>
<evidence type="ECO:0000256" key="5">
    <source>
        <dbReference type="ARBA" id="ARBA00048434"/>
    </source>
</evidence>
<organism evidence="7 8">
    <name type="scientific">Psylliodes chrysocephalus</name>
    <dbReference type="NCBI Taxonomy" id="3402493"/>
    <lineage>
        <taxon>Eukaryota</taxon>
        <taxon>Metazoa</taxon>
        <taxon>Ecdysozoa</taxon>
        <taxon>Arthropoda</taxon>
        <taxon>Hexapoda</taxon>
        <taxon>Insecta</taxon>
        <taxon>Pterygota</taxon>
        <taxon>Neoptera</taxon>
        <taxon>Endopterygota</taxon>
        <taxon>Coleoptera</taxon>
        <taxon>Polyphaga</taxon>
        <taxon>Cucujiformia</taxon>
        <taxon>Chrysomeloidea</taxon>
        <taxon>Chrysomelidae</taxon>
        <taxon>Galerucinae</taxon>
        <taxon>Alticini</taxon>
        <taxon>Psylliodes</taxon>
    </lineage>
</organism>
<proteinExistence type="predicted"/>
<sequence>MVELLNSVKIYNDILWPLPLCLYFYKAIKILTRVRKVVKNTERLPHNFLGLNGLNNVSKMENEKGIKRCTNDESTTICDIPNKKLNDNTSQDSEDTQNEVKYFNGVEISKLSKKQRKKYQKCLKWDEVKKEKRAKERLKTKEKRIHAKLNNIDLGPSRKELKRVKMKDSPCKINICIDLSFDELMIDKDMAKTIKQVLRIYTVNRRAKAPLQLHLSSFKGRSEKEFNRHHGFEHWDINFHSDDYINVFPKENLVYLSSESENVLNVLEENKVYIIGGLVDHNSHKGICYNKAVEQGISHAKLPLEEYFWMRQRKVLTINHVFEILLFVSEGSSFKEAFEKVLPQRIDKVATNKAELEESPKVETDTC</sequence>
<dbReference type="PANTHER" id="PTHR13563:SF13">
    <property type="entry name" value="TRNA METHYLTRANSFERASE 10 HOMOLOG A"/>
    <property type="match status" value="1"/>
</dbReference>
<dbReference type="GO" id="GO:0002939">
    <property type="term" value="P:tRNA N1-guanine methylation"/>
    <property type="evidence" value="ECO:0007669"/>
    <property type="project" value="TreeGrafter"/>
</dbReference>
<dbReference type="AlphaFoldDB" id="A0A9P0D4B5"/>
<accession>A0A9P0D4B5</accession>
<evidence type="ECO:0000313" key="8">
    <source>
        <dbReference type="Proteomes" id="UP001153636"/>
    </source>
</evidence>
<comment type="catalytic activity">
    <reaction evidence="5">
        <text>guanosine(9) in tRNA + S-adenosyl-L-methionine = N(1)-methylguanosine(9) in tRNA + S-adenosyl-L-homocysteine + H(+)</text>
        <dbReference type="Rhea" id="RHEA:43156"/>
        <dbReference type="Rhea" id="RHEA-COMP:10367"/>
        <dbReference type="Rhea" id="RHEA-COMP:10368"/>
        <dbReference type="ChEBI" id="CHEBI:15378"/>
        <dbReference type="ChEBI" id="CHEBI:57856"/>
        <dbReference type="ChEBI" id="CHEBI:59789"/>
        <dbReference type="ChEBI" id="CHEBI:73542"/>
        <dbReference type="ChEBI" id="CHEBI:74269"/>
        <dbReference type="EC" id="2.1.1.221"/>
    </reaction>
</comment>
<dbReference type="Gene3D" id="3.40.1280.30">
    <property type="match status" value="1"/>
</dbReference>
<dbReference type="Proteomes" id="UP001153636">
    <property type="component" value="Chromosome 5"/>
</dbReference>
<evidence type="ECO:0000313" key="7">
    <source>
        <dbReference type="EMBL" id="CAH1111085.1"/>
    </source>
</evidence>
<evidence type="ECO:0000256" key="4">
    <source>
        <dbReference type="ARBA" id="ARBA00022691"/>
    </source>
</evidence>
<dbReference type="GO" id="GO:0005654">
    <property type="term" value="C:nucleoplasm"/>
    <property type="evidence" value="ECO:0007669"/>
    <property type="project" value="TreeGrafter"/>
</dbReference>
<dbReference type="EMBL" id="OV651817">
    <property type="protein sequence ID" value="CAH1111085.1"/>
    <property type="molecule type" value="Genomic_DNA"/>
</dbReference>
<dbReference type="EC" id="2.1.1.221" evidence="1"/>
<dbReference type="OrthoDB" id="278300at2759"/>
<dbReference type="InterPro" id="IPR007356">
    <property type="entry name" value="tRNA_m1G_MeTrfase_euk"/>
</dbReference>
<dbReference type="FunFam" id="3.40.1280.30:FF:000001">
    <property type="entry name" value="tRNA methyltransferase 10 homolog A"/>
    <property type="match status" value="1"/>
</dbReference>
<dbReference type="PROSITE" id="PS51675">
    <property type="entry name" value="SAM_MT_TRM10"/>
    <property type="match status" value="1"/>
</dbReference>
<dbReference type="GO" id="GO:0052905">
    <property type="term" value="F:tRNA (guanosine(9)-N1)-methyltransferase activity"/>
    <property type="evidence" value="ECO:0007669"/>
    <property type="project" value="UniProtKB-EC"/>
</dbReference>
<name>A0A9P0D4B5_9CUCU</name>
<dbReference type="CDD" id="cd18101">
    <property type="entry name" value="Trm10euk_A"/>
    <property type="match status" value="1"/>
</dbReference>
<dbReference type="InterPro" id="IPR028564">
    <property type="entry name" value="MT_TRM10-typ"/>
</dbReference>
<evidence type="ECO:0000256" key="3">
    <source>
        <dbReference type="ARBA" id="ARBA00022679"/>
    </source>
</evidence>
<keyword evidence="2" id="KW-0489">Methyltransferase</keyword>
<dbReference type="PANTHER" id="PTHR13563">
    <property type="entry name" value="TRNA (GUANINE-9-) METHYLTRANSFERASE"/>
    <property type="match status" value="1"/>
</dbReference>
<keyword evidence="4" id="KW-0949">S-adenosyl-L-methionine</keyword>